<dbReference type="GO" id="GO:0016702">
    <property type="term" value="F:oxidoreductase activity, acting on single donors with incorporation of molecular oxygen, incorporation of two atoms of oxygen"/>
    <property type="evidence" value="ECO:0007669"/>
    <property type="project" value="UniProtKB-ARBA"/>
</dbReference>
<dbReference type="SUPFAM" id="SSF53213">
    <property type="entry name" value="LigB-like"/>
    <property type="match status" value="1"/>
</dbReference>
<dbReference type="InterPro" id="IPR014436">
    <property type="entry name" value="Extradiol_dOase_DODA"/>
</dbReference>
<dbReference type="Gene3D" id="3.40.830.10">
    <property type="entry name" value="LigB-like"/>
    <property type="match status" value="1"/>
</dbReference>
<dbReference type="GeneID" id="63734160"/>
<protein>
    <recommendedName>
        <fullName evidence="6">Extradiol ring-cleavage dioxygenase class III enzyme subunit B domain-containing protein</fullName>
    </recommendedName>
</protein>
<gene>
    <name evidence="7" type="ORF">ASPVEDRAFT_89559</name>
</gene>
<proteinExistence type="inferred from homology"/>
<keyword evidence="3" id="KW-0479">Metal-binding</keyword>
<keyword evidence="4" id="KW-0862">Zinc</keyword>
<evidence type="ECO:0000313" key="7">
    <source>
        <dbReference type="EMBL" id="OJJ08333.1"/>
    </source>
</evidence>
<dbReference type="STRING" id="1036611.A0A1L9Q3I6"/>
<sequence length="329" mass="36861">MSSGVVRRDRTRRVPDHCHALLRSARQDGRVSASAKLAPVLFLSHGTAALLQEDSRVRDYWKKLGQDALDHGVKGVIIMGAHWNTAGDDHRKIQVAMNPNPDFMPLIASDPKLSEGFKPNTDLKTGQRVIDMLCNAGVHAEADTNFSWMIDTQIALVGMFGVKTPPTTIISQNSYRDPFFHSQLGQILRPLRNERYLIIGSGGGTHNLYRTEWKYSLGWKDVFAMESPPDDKTLEFRQSIEDVFCKNGAGPKLRRGLARLMKHPYFRDAHGTDEHYVSACFAAGAVGEREDEGTKTVLGAEVWELRSQCEQQYVIGKWPASWRIAAADR</sequence>
<organism evidence="7 8">
    <name type="scientific">Aspergillus versicolor CBS 583.65</name>
    <dbReference type="NCBI Taxonomy" id="1036611"/>
    <lineage>
        <taxon>Eukaryota</taxon>
        <taxon>Fungi</taxon>
        <taxon>Dikarya</taxon>
        <taxon>Ascomycota</taxon>
        <taxon>Pezizomycotina</taxon>
        <taxon>Eurotiomycetes</taxon>
        <taxon>Eurotiomycetidae</taxon>
        <taxon>Eurotiales</taxon>
        <taxon>Aspergillaceae</taxon>
        <taxon>Aspergillus</taxon>
        <taxon>Aspergillus subgen. Nidulantes</taxon>
    </lineage>
</organism>
<accession>A0A1L9Q3I6</accession>
<dbReference type="AlphaFoldDB" id="A0A1L9Q3I6"/>
<dbReference type="InterPro" id="IPR004183">
    <property type="entry name" value="Xdiol_dOase_suB"/>
</dbReference>
<evidence type="ECO:0000256" key="5">
    <source>
        <dbReference type="ARBA" id="ARBA00023002"/>
    </source>
</evidence>
<dbReference type="EMBL" id="KV878139">
    <property type="protein sequence ID" value="OJJ08333.1"/>
    <property type="molecule type" value="Genomic_DNA"/>
</dbReference>
<dbReference type="GO" id="GO:0008270">
    <property type="term" value="F:zinc ion binding"/>
    <property type="evidence" value="ECO:0007669"/>
    <property type="project" value="InterPro"/>
</dbReference>
<dbReference type="RefSeq" id="XP_040674095.1">
    <property type="nucleotide sequence ID" value="XM_040818649.1"/>
</dbReference>
<evidence type="ECO:0000256" key="4">
    <source>
        <dbReference type="ARBA" id="ARBA00022833"/>
    </source>
</evidence>
<evidence type="ECO:0000256" key="3">
    <source>
        <dbReference type="ARBA" id="ARBA00022723"/>
    </source>
</evidence>
<evidence type="ECO:0000256" key="1">
    <source>
        <dbReference type="ARBA" id="ARBA00001947"/>
    </source>
</evidence>
<comment type="cofactor">
    <cofactor evidence="1">
        <name>Zn(2+)</name>
        <dbReference type="ChEBI" id="CHEBI:29105"/>
    </cofactor>
</comment>
<keyword evidence="5" id="KW-0560">Oxidoreductase</keyword>
<dbReference type="Proteomes" id="UP000184073">
    <property type="component" value="Unassembled WGS sequence"/>
</dbReference>
<evidence type="ECO:0000259" key="6">
    <source>
        <dbReference type="Pfam" id="PF02900"/>
    </source>
</evidence>
<name>A0A1L9Q3I6_ASPVE</name>
<dbReference type="CDD" id="cd07363">
    <property type="entry name" value="45_DOPA_Dioxygenase"/>
    <property type="match status" value="1"/>
</dbReference>
<dbReference type="VEuPathDB" id="FungiDB:ASPVEDRAFT_89559"/>
<dbReference type="Pfam" id="PF02900">
    <property type="entry name" value="LigB"/>
    <property type="match status" value="1"/>
</dbReference>
<keyword evidence="8" id="KW-1185">Reference proteome</keyword>
<feature type="domain" description="Extradiol ring-cleavage dioxygenase class III enzyme subunit B" evidence="6">
    <location>
        <begin position="40"/>
        <end position="292"/>
    </location>
</feature>
<comment type="similarity">
    <text evidence="2">Belongs to the DODA-type extradiol aromatic ring-opening dioxygenase family.</text>
</comment>
<evidence type="ECO:0000313" key="8">
    <source>
        <dbReference type="Proteomes" id="UP000184073"/>
    </source>
</evidence>
<dbReference type="GO" id="GO:0008198">
    <property type="term" value="F:ferrous iron binding"/>
    <property type="evidence" value="ECO:0007669"/>
    <property type="project" value="InterPro"/>
</dbReference>
<evidence type="ECO:0000256" key="2">
    <source>
        <dbReference type="ARBA" id="ARBA00007581"/>
    </source>
</evidence>
<dbReference type="OrthoDB" id="7396853at2759"/>
<dbReference type="PANTHER" id="PTHR30096">
    <property type="entry name" value="4,5-DOPA DIOXYGENASE EXTRADIOL-LIKE PROTEIN"/>
    <property type="match status" value="1"/>
</dbReference>
<dbReference type="PANTHER" id="PTHR30096:SF1">
    <property type="entry name" value="AROMATIC RING-OPENING DIOXYGENASE FAMILY PROTEIN (AFU_ORTHOLOGUE AFUA_7G00640)"/>
    <property type="match status" value="1"/>
</dbReference>
<reference evidence="8" key="1">
    <citation type="journal article" date="2017" name="Genome Biol.">
        <title>Comparative genomics reveals high biological diversity and specific adaptations in the industrially and medically important fungal genus Aspergillus.</title>
        <authorList>
            <person name="de Vries R.P."/>
            <person name="Riley R."/>
            <person name="Wiebenga A."/>
            <person name="Aguilar-Osorio G."/>
            <person name="Amillis S."/>
            <person name="Uchima C.A."/>
            <person name="Anderluh G."/>
            <person name="Asadollahi M."/>
            <person name="Askin M."/>
            <person name="Barry K."/>
            <person name="Battaglia E."/>
            <person name="Bayram O."/>
            <person name="Benocci T."/>
            <person name="Braus-Stromeyer S.A."/>
            <person name="Caldana C."/>
            <person name="Canovas D."/>
            <person name="Cerqueira G.C."/>
            <person name="Chen F."/>
            <person name="Chen W."/>
            <person name="Choi C."/>
            <person name="Clum A."/>
            <person name="Dos Santos R.A."/>
            <person name="Damasio A.R."/>
            <person name="Diallinas G."/>
            <person name="Emri T."/>
            <person name="Fekete E."/>
            <person name="Flipphi M."/>
            <person name="Freyberg S."/>
            <person name="Gallo A."/>
            <person name="Gournas C."/>
            <person name="Habgood R."/>
            <person name="Hainaut M."/>
            <person name="Harispe M.L."/>
            <person name="Henrissat B."/>
            <person name="Hilden K.S."/>
            <person name="Hope R."/>
            <person name="Hossain A."/>
            <person name="Karabika E."/>
            <person name="Karaffa L."/>
            <person name="Karanyi Z."/>
            <person name="Krasevec N."/>
            <person name="Kuo A."/>
            <person name="Kusch H."/>
            <person name="LaButti K."/>
            <person name="Lagendijk E.L."/>
            <person name="Lapidus A."/>
            <person name="Levasseur A."/>
            <person name="Lindquist E."/>
            <person name="Lipzen A."/>
            <person name="Logrieco A.F."/>
            <person name="MacCabe A."/>
            <person name="Maekelae M.R."/>
            <person name="Malavazi I."/>
            <person name="Melin P."/>
            <person name="Meyer V."/>
            <person name="Mielnichuk N."/>
            <person name="Miskei M."/>
            <person name="Molnar A.P."/>
            <person name="Mule G."/>
            <person name="Ngan C.Y."/>
            <person name="Orejas M."/>
            <person name="Orosz E."/>
            <person name="Ouedraogo J.P."/>
            <person name="Overkamp K.M."/>
            <person name="Park H.-S."/>
            <person name="Perrone G."/>
            <person name="Piumi F."/>
            <person name="Punt P.J."/>
            <person name="Ram A.F."/>
            <person name="Ramon A."/>
            <person name="Rauscher S."/>
            <person name="Record E."/>
            <person name="Riano-Pachon D.M."/>
            <person name="Robert V."/>
            <person name="Roehrig J."/>
            <person name="Ruller R."/>
            <person name="Salamov A."/>
            <person name="Salih N.S."/>
            <person name="Samson R.A."/>
            <person name="Sandor E."/>
            <person name="Sanguinetti M."/>
            <person name="Schuetze T."/>
            <person name="Sepcic K."/>
            <person name="Shelest E."/>
            <person name="Sherlock G."/>
            <person name="Sophianopoulou V."/>
            <person name="Squina F.M."/>
            <person name="Sun H."/>
            <person name="Susca A."/>
            <person name="Todd R.B."/>
            <person name="Tsang A."/>
            <person name="Unkles S.E."/>
            <person name="van de Wiele N."/>
            <person name="van Rossen-Uffink D."/>
            <person name="Oliveira J.V."/>
            <person name="Vesth T.C."/>
            <person name="Visser J."/>
            <person name="Yu J.-H."/>
            <person name="Zhou M."/>
            <person name="Andersen M.R."/>
            <person name="Archer D.B."/>
            <person name="Baker S.E."/>
            <person name="Benoit I."/>
            <person name="Brakhage A.A."/>
            <person name="Braus G.H."/>
            <person name="Fischer R."/>
            <person name="Frisvad J.C."/>
            <person name="Goldman G.H."/>
            <person name="Houbraken J."/>
            <person name="Oakley B."/>
            <person name="Pocsi I."/>
            <person name="Scazzocchio C."/>
            <person name="Seiboth B."/>
            <person name="vanKuyk P.A."/>
            <person name="Wortman J."/>
            <person name="Dyer P.S."/>
            <person name="Grigoriev I.V."/>
        </authorList>
    </citation>
    <scope>NUCLEOTIDE SEQUENCE [LARGE SCALE GENOMIC DNA]</scope>
    <source>
        <strain evidence="8">CBS 583.65</strain>
    </source>
</reference>